<dbReference type="AlphaFoldDB" id="A0A059EXS3"/>
<keyword evidence="2" id="KW-1185">Reference proteome</keyword>
<evidence type="ECO:0000313" key="1">
    <source>
        <dbReference type="EMBL" id="KCZ79511.1"/>
    </source>
</evidence>
<accession>A0A059EXS3</accession>
<evidence type="ECO:0000313" key="2">
    <source>
        <dbReference type="Proteomes" id="UP000030655"/>
    </source>
</evidence>
<dbReference type="OrthoDB" id="1931567at2759"/>
<protein>
    <submittedName>
        <fullName evidence="1">Uncharacterized protein</fullName>
    </submittedName>
</protein>
<reference evidence="1 2" key="2">
    <citation type="submission" date="2014-03" db="EMBL/GenBank/DDBJ databases">
        <title>The Genome Sequence of Anncaliia algerae insect isolate PRA339.</title>
        <authorList>
            <consortium name="The Broad Institute Genome Sequencing Platform"/>
            <consortium name="The Broad Institute Genome Sequencing Center for Infectious Disease"/>
            <person name="Cuomo C."/>
            <person name="Becnel J."/>
            <person name="Sanscrainte N."/>
            <person name="Walker B."/>
            <person name="Young S.K."/>
            <person name="Zeng Q."/>
            <person name="Gargeya S."/>
            <person name="Fitzgerald M."/>
            <person name="Haas B."/>
            <person name="Abouelleil A."/>
            <person name="Alvarado L."/>
            <person name="Arachchi H.M."/>
            <person name="Berlin A.M."/>
            <person name="Chapman S.B."/>
            <person name="Dewar J."/>
            <person name="Goldberg J."/>
            <person name="Griggs A."/>
            <person name="Gujja S."/>
            <person name="Hansen M."/>
            <person name="Howarth C."/>
            <person name="Imamovic A."/>
            <person name="Larimer J."/>
            <person name="McCowan C."/>
            <person name="Murphy C."/>
            <person name="Neiman D."/>
            <person name="Pearson M."/>
            <person name="Priest M."/>
            <person name="Roberts A."/>
            <person name="Saif S."/>
            <person name="Shea T."/>
            <person name="Sisk P."/>
            <person name="Sykes S."/>
            <person name="Wortman J."/>
            <person name="Nusbaum C."/>
            <person name="Birren B."/>
        </authorList>
    </citation>
    <scope>NUCLEOTIDE SEQUENCE [LARGE SCALE GENOMIC DNA]</scope>
    <source>
        <strain evidence="1 2">PRA339</strain>
    </source>
</reference>
<proteinExistence type="predicted"/>
<gene>
    <name evidence="1" type="ORF">H312_03098</name>
</gene>
<dbReference type="Proteomes" id="UP000030655">
    <property type="component" value="Unassembled WGS sequence"/>
</dbReference>
<dbReference type="EMBL" id="KK365263">
    <property type="protein sequence ID" value="KCZ79511.1"/>
    <property type="molecule type" value="Genomic_DNA"/>
</dbReference>
<dbReference type="VEuPathDB" id="MicrosporidiaDB:H312_03098"/>
<organism evidence="1 2">
    <name type="scientific">Anncaliia algerae PRA339</name>
    <dbReference type="NCBI Taxonomy" id="1288291"/>
    <lineage>
        <taxon>Eukaryota</taxon>
        <taxon>Fungi</taxon>
        <taxon>Fungi incertae sedis</taxon>
        <taxon>Microsporidia</taxon>
        <taxon>Tubulinosematoidea</taxon>
        <taxon>Tubulinosematidae</taxon>
        <taxon>Anncaliia</taxon>
    </lineage>
</organism>
<dbReference type="HOGENOM" id="CLU_2849246_0_0_1"/>
<reference evidence="2" key="1">
    <citation type="submission" date="2013-02" db="EMBL/GenBank/DDBJ databases">
        <authorList>
            <consortium name="The Broad Institute Genome Sequencing Platform"/>
            <person name="Cuomo C."/>
            <person name="Becnel J."/>
            <person name="Sanscrainte N."/>
            <person name="Walker B."/>
            <person name="Young S.K."/>
            <person name="Zeng Q."/>
            <person name="Gargeya S."/>
            <person name="Fitzgerald M."/>
            <person name="Haas B."/>
            <person name="Abouelleil A."/>
            <person name="Alvarado L."/>
            <person name="Arachchi H.M."/>
            <person name="Berlin A.M."/>
            <person name="Chapman S.B."/>
            <person name="Dewar J."/>
            <person name="Goldberg J."/>
            <person name="Griggs A."/>
            <person name="Gujja S."/>
            <person name="Hansen M."/>
            <person name="Howarth C."/>
            <person name="Imamovic A."/>
            <person name="Larimer J."/>
            <person name="McCowan C."/>
            <person name="Murphy C."/>
            <person name="Neiman D."/>
            <person name="Pearson M."/>
            <person name="Priest M."/>
            <person name="Roberts A."/>
            <person name="Saif S."/>
            <person name="Shea T."/>
            <person name="Sisk P."/>
            <person name="Sykes S."/>
            <person name="Wortman J."/>
            <person name="Nusbaum C."/>
            <person name="Birren B."/>
        </authorList>
    </citation>
    <scope>NUCLEOTIDE SEQUENCE [LARGE SCALE GENOMIC DNA]</scope>
    <source>
        <strain evidence="2">PRA339</strain>
    </source>
</reference>
<sequence>MENITLIKSKNKINFKFITNELNTKDLVLNIYDKNWTCNYFTKYCRIALICKGLEVDTFTLLFFK</sequence>
<name>A0A059EXS3_9MICR</name>